<evidence type="ECO:0000313" key="3">
    <source>
        <dbReference type="Proteomes" id="UP000184440"/>
    </source>
</evidence>
<dbReference type="Proteomes" id="UP000184440">
    <property type="component" value="Unassembled WGS sequence"/>
</dbReference>
<keyword evidence="2" id="KW-0670">Pyruvate</keyword>
<dbReference type="AlphaFoldDB" id="A0A1M7RH05"/>
<sequence length="241" mass="25910">MCRVTTSTYDLPAAVANVPLAQERFAGTLATLTDSDLREPSVLPGWTRGHVIAHVARGAEAMVRLIDGVLTQRPAEAYPGGPAVRDAEIELGAQSGANELMDEVYETNLKIVYAFARMTAPTWGRQVQFPTGAYPANRCAWSRWREVEIHHVDLGLDVYTIESWPDEFVACHLPHELAKLPGRLPPGTAVQVGPSRFGTGEVVATIDGPDSAVLAWVLGRVGLAAPALATTGNLPELPPWS</sequence>
<feature type="domain" description="Mycothiol-dependent maleylpyruvate isomerase metal-binding" evidence="1">
    <location>
        <begin position="21"/>
        <end position="154"/>
    </location>
</feature>
<reference evidence="2 3" key="1">
    <citation type="submission" date="2016-11" db="EMBL/GenBank/DDBJ databases">
        <authorList>
            <person name="Jaros S."/>
            <person name="Januszkiewicz K."/>
            <person name="Wedrychowicz H."/>
        </authorList>
    </citation>
    <scope>NUCLEOTIDE SEQUENCE [LARGE SCALE GENOMIC DNA]</scope>
    <source>
        <strain evidence="2 3">DSM 46144</strain>
    </source>
</reference>
<dbReference type="OrthoDB" id="5118203at2"/>
<dbReference type="Gene3D" id="1.20.120.450">
    <property type="entry name" value="dinb family like domain"/>
    <property type="match status" value="1"/>
</dbReference>
<evidence type="ECO:0000313" key="2">
    <source>
        <dbReference type="EMBL" id="SHN45452.1"/>
    </source>
</evidence>
<protein>
    <submittedName>
        <fullName evidence="2">Maleylpyruvate isomerase</fullName>
    </submittedName>
</protein>
<dbReference type="NCBIfam" id="TIGR03083">
    <property type="entry name" value="maleylpyruvate isomerase family mycothiol-dependent enzyme"/>
    <property type="match status" value="1"/>
</dbReference>
<accession>A0A1M7RH05</accession>
<proteinExistence type="predicted"/>
<dbReference type="InterPro" id="IPR017517">
    <property type="entry name" value="Maleyloyr_isom"/>
</dbReference>
<dbReference type="EMBL" id="FRCS01000012">
    <property type="protein sequence ID" value="SHN45452.1"/>
    <property type="molecule type" value="Genomic_DNA"/>
</dbReference>
<gene>
    <name evidence="2" type="ORF">SAMN05443668_11255</name>
</gene>
<evidence type="ECO:0000259" key="1">
    <source>
        <dbReference type="Pfam" id="PF11716"/>
    </source>
</evidence>
<dbReference type="GO" id="GO:0016853">
    <property type="term" value="F:isomerase activity"/>
    <property type="evidence" value="ECO:0007669"/>
    <property type="project" value="UniProtKB-KW"/>
</dbReference>
<dbReference type="SUPFAM" id="SSF109854">
    <property type="entry name" value="DinB/YfiT-like putative metalloenzymes"/>
    <property type="match status" value="1"/>
</dbReference>
<organism evidence="2 3">
    <name type="scientific">Cryptosporangium aurantiacum</name>
    <dbReference type="NCBI Taxonomy" id="134849"/>
    <lineage>
        <taxon>Bacteria</taxon>
        <taxon>Bacillati</taxon>
        <taxon>Actinomycetota</taxon>
        <taxon>Actinomycetes</taxon>
        <taxon>Cryptosporangiales</taxon>
        <taxon>Cryptosporangiaceae</taxon>
        <taxon>Cryptosporangium</taxon>
    </lineage>
</organism>
<dbReference type="STRING" id="134849.SAMN05443668_11255"/>
<keyword evidence="3" id="KW-1185">Reference proteome</keyword>
<dbReference type="Pfam" id="PF11716">
    <property type="entry name" value="MDMPI_N"/>
    <property type="match status" value="1"/>
</dbReference>
<dbReference type="GO" id="GO:0046872">
    <property type="term" value="F:metal ion binding"/>
    <property type="evidence" value="ECO:0007669"/>
    <property type="project" value="InterPro"/>
</dbReference>
<keyword evidence="2" id="KW-0413">Isomerase</keyword>
<name>A0A1M7RH05_9ACTN</name>
<dbReference type="InterPro" id="IPR024344">
    <property type="entry name" value="MDMPI_metal-binding"/>
</dbReference>
<dbReference type="InterPro" id="IPR034660">
    <property type="entry name" value="DinB/YfiT-like"/>
</dbReference>